<keyword evidence="2" id="KW-1185">Reference proteome</keyword>
<dbReference type="EMBL" id="BQNB010011197">
    <property type="protein sequence ID" value="GJS87421.1"/>
    <property type="molecule type" value="Genomic_DNA"/>
</dbReference>
<gene>
    <name evidence="1" type="ORF">Tco_0770057</name>
</gene>
<evidence type="ECO:0000313" key="2">
    <source>
        <dbReference type="Proteomes" id="UP001151760"/>
    </source>
</evidence>
<evidence type="ECO:0000313" key="1">
    <source>
        <dbReference type="EMBL" id="GJS87421.1"/>
    </source>
</evidence>
<reference evidence="1" key="2">
    <citation type="submission" date="2022-01" db="EMBL/GenBank/DDBJ databases">
        <authorList>
            <person name="Yamashiro T."/>
            <person name="Shiraishi A."/>
            <person name="Satake H."/>
            <person name="Nakayama K."/>
        </authorList>
    </citation>
    <scope>NUCLEOTIDE SEQUENCE</scope>
</reference>
<dbReference type="Proteomes" id="UP001151760">
    <property type="component" value="Unassembled WGS sequence"/>
</dbReference>
<protein>
    <submittedName>
        <fullName evidence="1">Uncharacterized protein</fullName>
    </submittedName>
</protein>
<organism evidence="1 2">
    <name type="scientific">Tanacetum coccineum</name>
    <dbReference type="NCBI Taxonomy" id="301880"/>
    <lineage>
        <taxon>Eukaryota</taxon>
        <taxon>Viridiplantae</taxon>
        <taxon>Streptophyta</taxon>
        <taxon>Embryophyta</taxon>
        <taxon>Tracheophyta</taxon>
        <taxon>Spermatophyta</taxon>
        <taxon>Magnoliopsida</taxon>
        <taxon>eudicotyledons</taxon>
        <taxon>Gunneridae</taxon>
        <taxon>Pentapetalae</taxon>
        <taxon>asterids</taxon>
        <taxon>campanulids</taxon>
        <taxon>Asterales</taxon>
        <taxon>Asteraceae</taxon>
        <taxon>Asteroideae</taxon>
        <taxon>Anthemideae</taxon>
        <taxon>Anthemidinae</taxon>
        <taxon>Tanacetum</taxon>
    </lineage>
</organism>
<proteinExistence type="predicted"/>
<reference evidence="1" key="1">
    <citation type="journal article" date="2022" name="Int. J. Mol. Sci.">
        <title>Draft Genome of Tanacetum Coccineum: Genomic Comparison of Closely Related Tanacetum-Family Plants.</title>
        <authorList>
            <person name="Yamashiro T."/>
            <person name="Shiraishi A."/>
            <person name="Nakayama K."/>
            <person name="Satake H."/>
        </authorList>
    </citation>
    <scope>NUCLEOTIDE SEQUENCE</scope>
</reference>
<name>A0ABQ4ZDQ1_9ASTR</name>
<accession>A0ABQ4ZDQ1</accession>
<comment type="caution">
    <text evidence="1">The sequence shown here is derived from an EMBL/GenBank/DDBJ whole genome shotgun (WGS) entry which is preliminary data.</text>
</comment>
<sequence length="68" mass="7373">MGATDHLLKLLATAEIRWERWRCGHGVASYWSACLGCGLAQGSGVSVWAAGSKGLWDPFQFIDPLPII</sequence>